<evidence type="ECO:0000313" key="7">
    <source>
        <dbReference type="EMBL" id="BEI94506.1"/>
    </source>
</evidence>
<evidence type="ECO:0000256" key="4">
    <source>
        <dbReference type="ARBA" id="ARBA00023136"/>
    </source>
</evidence>
<dbReference type="GO" id="GO:0016192">
    <property type="term" value="P:vesicle-mediated transport"/>
    <property type="evidence" value="ECO:0007669"/>
    <property type="project" value="InterPro"/>
</dbReference>
<evidence type="ECO:0000256" key="5">
    <source>
        <dbReference type="SAM" id="MobiDB-lite"/>
    </source>
</evidence>
<evidence type="ECO:0000256" key="3">
    <source>
        <dbReference type="ARBA" id="ARBA00022927"/>
    </source>
</evidence>
<organism evidence="7 8">
    <name type="scientific">Cutaneotrichosporon cavernicola</name>
    <dbReference type="NCBI Taxonomy" id="279322"/>
    <lineage>
        <taxon>Eukaryota</taxon>
        <taxon>Fungi</taxon>
        <taxon>Dikarya</taxon>
        <taxon>Basidiomycota</taxon>
        <taxon>Agaricomycotina</taxon>
        <taxon>Tremellomycetes</taxon>
        <taxon>Trichosporonales</taxon>
        <taxon>Trichosporonaceae</taxon>
        <taxon>Cutaneotrichosporon</taxon>
    </lineage>
</organism>
<evidence type="ECO:0000256" key="1">
    <source>
        <dbReference type="ARBA" id="ARBA00004308"/>
    </source>
</evidence>
<dbReference type="InterPro" id="IPR002553">
    <property type="entry name" value="Clathrin/coatomer_adapt-like_N"/>
</dbReference>
<name>A0AA48L984_9TREE</name>
<feature type="domain" description="Clathrin/coatomer adaptor adaptin-like N-terminal" evidence="6">
    <location>
        <begin position="78"/>
        <end position="299"/>
    </location>
</feature>
<keyword evidence="2" id="KW-0813">Transport</keyword>
<comment type="subcellular location">
    <subcellularLocation>
        <location evidence="1">Endomembrane system</location>
    </subcellularLocation>
</comment>
<dbReference type="SUPFAM" id="SSF48371">
    <property type="entry name" value="ARM repeat"/>
    <property type="match status" value="1"/>
</dbReference>
<keyword evidence="4" id="KW-0472">Membrane</keyword>
<dbReference type="AlphaFoldDB" id="A0AA48L984"/>
<dbReference type="Proteomes" id="UP001233271">
    <property type="component" value="Chromosome 7a"/>
</dbReference>
<dbReference type="GO" id="GO:0006886">
    <property type="term" value="P:intracellular protein transport"/>
    <property type="evidence" value="ECO:0007669"/>
    <property type="project" value="InterPro"/>
</dbReference>
<dbReference type="PANTHER" id="PTHR22780">
    <property type="entry name" value="ADAPTIN, ALPHA/GAMMA/EPSILON"/>
    <property type="match status" value="1"/>
</dbReference>
<keyword evidence="8" id="KW-1185">Reference proteome</keyword>
<dbReference type="GeneID" id="85498376"/>
<sequence>MVLPPFILSGANSRAHYTLLARLDAAESPQAAIAVVAAEAVRCRGVLEGKAGNSKTAETLIILLTCTTVSTIPLDTDFALVPALKLAESGKSHRRTGYRFLIERLPEGHELALMLINTVRKDLASSNPAHILMALGAICHLPSDELAPAVLPLLNERRLVEHELPAVRQRTIQALCALNGQLGLRELARRIRKEDDDSVLSSIVKSFGEALHAGAREENPEKRRRQFDTLFAAAARHLHPSPLLVQLMRAVACVLAPLGRGEDLTDHVLERAHALTDEIVEVTTTPGPWAQACLVEVCALAATIWAADSKPVSEPLLEHVRNLLLPEKEKGKERTPVHSARSSPRKPEGKSSKPHPNRRILGLRCLATLPFVWLDGLTETHMGALMAGVDSGDSTVRLETLRLLAKVDANLPRLTADSHLDSLSRGAEEKEDAASRALEALEVALEGEEPGTRAQGLAESLARITPHFTHVWMKGVHAAIGYTQILPPTSFIDPAADALLAAPADPTLAVAVATLAVEHDRPAVPALLAALPRVDPEVQELCILALVPLHGGQEAVRTLRKVAEGAIPHIRRRCEQVALVLEQGQAWDVVGRAKSRALTDVLDALLAVHAELVTPSRPSLEDRDSNLSASTIRSKPAALKYNYGTSSPLGRAAELAMGRSALVEPDDVALDELTADTGRVRI</sequence>
<keyword evidence="3" id="KW-0653">Protein transport</keyword>
<evidence type="ECO:0000256" key="2">
    <source>
        <dbReference type="ARBA" id="ARBA00022448"/>
    </source>
</evidence>
<dbReference type="GO" id="GO:0012505">
    <property type="term" value="C:endomembrane system"/>
    <property type="evidence" value="ECO:0007669"/>
    <property type="project" value="UniProtKB-SubCell"/>
</dbReference>
<evidence type="ECO:0000259" key="6">
    <source>
        <dbReference type="Pfam" id="PF01602"/>
    </source>
</evidence>
<dbReference type="EMBL" id="AP028218">
    <property type="protein sequence ID" value="BEI94506.1"/>
    <property type="molecule type" value="Genomic_DNA"/>
</dbReference>
<dbReference type="InterPro" id="IPR011989">
    <property type="entry name" value="ARM-like"/>
</dbReference>
<proteinExistence type="predicted"/>
<dbReference type="Pfam" id="PF01602">
    <property type="entry name" value="Adaptin_N"/>
    <property type="match status" value="1"/>
</dbReference>
<feature type="compositionally biased region" description="Basic and acidic residues" evidence="5">
    <location>
        <begin position="327"/>
        <end position="336"/>
    </location>
</feature>
<feature type="region of interest" description="Disordered" evidence="5">
    <location>
        <begin position="327"/>
        <end position="357"/>
    </location>
</feature>
<protein>
    <recommendedName>
        <fullName evidence="6">Clathrin/coatomer adaptor adaptin-like N-terminal domain-containing protein</fullName>
    </recommendedName>
</protein>
<dbReference type="InterPro" id="IPR016024">
    <property type="entry name" value="ARM-type_fold"/>
</dbReference>
<dbReference type="Gene3D" id="1.25.10.10">
    <property type="entry name" value="Leucine-rich Repeat Variant"/>
    <property type="match status" value="1"/>
</dbReference>
<dbReference type="KEGG" id="ccac:CcaHIS019_0700780"/>
<accession>A0AA48L984</accession>
<reference evidence="7" key="1">
    <citation type="journal article" date="2023" name="BMC Genomics">
        <title>Chromosome-level genome assemblies of Cutaneotrichosporon spp. (Trichosporonales, Basidiomycota) reveal imbalanced evolution between nucleotide sequences and chromosome synteny.</title>
        <authorList>
            <person name="Kobayashi Y."/>
            <person name="Kayamori A."/>
            <person name="Aoki K."/>
            <person name="Shiwa Y."/>
            <person name="Matsutani M."/>
            <person name="Fujita N."/>
            <person name="Sugita T."/>
            <person name="Iwasaki W."/>
            <person name="Tanaka N."/>
            <person name="Takashima M."/>
        </authorList>
    </citation>
    <scope>NUCLEOTIDE SEQUENCE</scope>
    <source>
        <strain evidence="7">HIS019</strain>
    </source>
</reference>
<dbReference type="InterPro" id="IPR050840">
    <property type="entry name" value="Adaptor_Complx_Large_Subunit"/>
</dbReference>
<dbReference type="GO" id="GO:0030117">
    <property type="term" value="C:membrane coat"/>
    <property type="evidence" value="ECO:0007669"/>
    <property type="project" value="InterPro"/>
</dbReference>
<dbReference type="RefSeq" id="XP_060459771.1">
    <property type="nucleotide sequence ID" value="XM_060603482.1"/>
</dbReference>
<evidence type="ECO:0000313" key="8">
    <source>
        <dbReference type="Proteomes" id="UP001233271"/>
    </source>
</evidence>
<gene>
    <name evidence="7" type="ORF">CcaverHIS019_0700780</name>
</gene>